<dbReference type="Gene3D" id="3.40.50.1000">
    <property type="entry name" value="HAD superfamily/HAD-like"/>
    <property type="match status" value="1"/>
</dbReference>
<keyword evidence="7" id="KW-0378">Hydrolase</keyword>
<keyword evidence="4" id="KW-0460">Magnesium</keyword>
<dbReference type="GO" id="GO:0016787">
    <property type="term" value="F:hydrolase activity"/>
    <property type="evidence" value="ECO:0007669"/>
    <property type="project" value="UniProtKB-KW"/>
</dbReference>
<reference evidence="7 8" key="1">
    <citation type="submission" date="2020-07" db="EMBL/GenBank/DDBJ databases">
        <title>Sequencing the genomes of 1000 actinobacteria strains.</title>
        <authorList>
            <person name="Klenk H.-P."/>
        </authorList>
    </citation>
    <scope>NUCLEOTIDE SEQUENCE [LARGE SCALE GENOMIC DNA]</scope>
    <source>
        <strain evidence="7 8">DSM 24482</strain>
    </source>
</reference>
<evidence type="ECO:0000256" key="4">
    <source>
        <dbReference type="ARBA" id="ARBA00022842"/>
    </source>
</evidence>
<organism evidence="7 8">
    <name type="scientific">Cellulomonas oligotrophica</name>
    <dbReference type="NCBI Taxonomy" id="931536"/>
    <lineage>
        <taxon>Bacteria</taxon>
        <taxon>Bacillati</taxon>
        <taxon>Actinomycetota</taxon>
        <taxon>Actinomycetes</taxon>
        <taxon>Micrococcales</taxon>
        <taxon>Cellulomonadaceae</taxon>
        <taxon>Cellulomonas</taxon>
    </lineage>
</organism>
<dbReference type="CDD" id="cd07505">
    <property type="entry name" value="HAD_BPGM-like"/>
    <property type="match status" value="1"/>
</dbReference>
<proteinExistence type="inferred from homology"/>
<evidence type="ECO:0000256" key="1">
    <source>
        <dbReference type="ARBA" id="ARBA00001946"/>
    </source>
</evidence>
<evidence type="ECO:0000256" key="5">
    <source>
        <dbReference type="ARBA" id="ARBA00023277"/>
    </source>
</evidence>
<dbReference type="AlphaFoldDB" id="A0A7Y9FD17"/>
<dbReference type="SFLD" id="SFLDG01129">
    <property type="entry name" value="C1.5:_HAD__Beta-PGM__Phosphata"/>
    <property type="match status" value="1"/>
</dbReference>
<dbReference type="Gene3D" id="1.10.150.240">
    <property type="entry name" value="Putative phosphatase, domain 2"/>
    <property type="match status" value="1"/>
</dbReference>
<dbReference type="EMBL" id="JACCBK010000001">
    <property type="protein sequence ID" value="NYD84899.1"/>
    <property type="molecule type" value="Genomic_DNA"/>
</dbReference>
<dbReference type="NCBIfam" id="TIGR01509">
    <property type="entry name" value="HAD-SF-IA-v3"/>
    <property type="match status" value="1"/>
</dbReference>
<dbReference type="Proteomes" id="UP000577956">
    <property type="component" value="Unassembled WGS sequence"/>
</dbReference>
<dbReference type="PANTHER" id="PTHR46193">
    <property type="entry name" value="6-PHOSPHOGLUCONATE PHOSPHATASE"/>
    <property type="match status" value="1"/>
</dbReference>
<comment type="caution">
    <text evidence="7">The sequence shown here is derived from an EMBL/GenBank/DDBJ whole genome shotgun (WGS) entry which is preliminary data.</text>
</comment>
<gene>
    <name evidence="7" type="ORF">BKA21_000448</name>
    <name evidence="6" type="ORF">Col01nite_11270</name>
</gene>
<evidence type="ECO:0000256" key="3">
    <source>
        <dbReference type="ARBA" id="ARBA00022723"/>
    </source>
</evidence>
<dbReference type="SFLD" id="SFLDS00003">
    <property type="entry name" value="Haloacid_Dehalogenase"/>
    <property type="match status" value="1"/>
</dbReference>
<comment type="cofactor">
    <cofactor evidence="1">
        <name>Mg(2+)</name>
        <dbReference type="ChEBI" id="CHEBI:18420"/>
    </cofactor>
</comment>
<reference evidence="6 9" key="2">
    <citation type="submission" date="2021-01" db="EMBL/GenBank/DDBJ databases">
        <title>Whole genome shotgun sequence of Cellulomonas oligotrophica NBRC 109435.</title>
        <authorList>
            <person name="Komaki H."/>
            <person name="Tamura T."/>
        </authorList>
    </citation>
    <scope>NUCLEOTIDE SEQUENCE [LARGE SCALE GENOMIC DNA]</scope>
    <source>
        <strain evidence="6 9">NBRC 109435</strain>
    </source>
</reference>
<dbReference type="Proteomes" id="UP000618382">
    <property type="component" value="Unassembled WGS sequence"/>
</dbReference>
<dbReference type="GO" id="GO:0046872">
    <property type="term" value="F:metal ion binding"/>
    <property type="evidence" value="ECO:0007669"/>
    <property type="project" value="UniProtKB-KW"/>
</dbReference>
<dbReference type="Pfam" id="PF00702">
    <property type="entry name" value="Hydrolase"/>
    <property type="match status" value="1"/>
</dbReference>
<dbReference type="InterPro" id="IPR023198">
    <property type="entry name" value="PGP-like_dom2"/>
</dbReference>
<evidence type="ECO:0000256" key="2">
    <source>
        <dbReference type="ARBA" id="ARBA00006171"/>
    </source>
</evidence>
<dbReference type="InterPro" id="IPR036412">
    <property type="entry name" value="HAD-like_sf"/>
</dbReference>
<keyword evidence="5" id="KW-0119">Carbohydrate metabolism</keyword>
<evidence type="ECO:0000313" key="7">
    <source>
        <dbReference type="EMBL" id="NYD84899.1"/>
    </source>
</evidence>
<keyword evidence="3" id="KW-0479">Metal-binding</keyword>
<sequence>MAPARDHRTPDDLPAAVLWDMDGTLIDSEPHWMVAETELVEAHGGVWTRDDAVSMIGSSMDVAAARLRERGVDLSTAQIADALNTAVAAAIAAGVPWQPGARELVEAVAAAGVPQALVTSSYRVLAEPFARAVGLFDVVVAGDDVTRPKPDPEPYLTAAALLGVDPRACVALEDSVSGLASAVASGAHVVAVQLIAPVDPPAGVSRTTTLRGVTLADLARVASGQLLDRRAA</sequence>
<evidence type="ECO:0000313" key="6">
    <source>
        <dbReference type="EMBL" id="GIG31968.1"/>
    </source>
</evidence>
<dbReference type="InterPro" id="IPR006439">
    <property type="entry name" value="HAD-SF_hydro_IA"/>
</dbReference>
<dbReference type="RefSeq" id="WP_239072797.1">
    <property type="nucleotide sequence ID" value="NZ_BAABFI010000003.1"/>
</dbReference>
<comment type="similarity">
    <text evidence="2">Belongs to the HAD-like hydrolase superfamily. CbbY/CbbZ/Gph/YieH family.</text>
</comment>
<keyword evidence="9" id="KW-1185">Reference proteome</keyword>
<name>A0A7Y9FD17_9CELL</name>
<protein>
    <submittedName>
        <fullName evidence="7">HAD superfamily hydrolase (TIGR01509 family)</fullName>
    </submittedName>
    <submittedName>
        <fullName evidence="6">Haloacid dehalogenase</fullName>
    </submittedName>
</protein>
<dbReference type="InterPro" id="IPR051600">
    <property type="entry name" value="Beta-PGM-like"/>
</dbReference>
<dbReference type="EMBL" id="BONN01000002">
    <property type="protein sequence ID" value="GIG31968.1"/>
    <property type="molecule type" value="Genomic_DNA"/>
</dbReference>
<dbReference type="SUPFAM" id="SSF56784">
    <property type="entry name" value="HAD-like"/>
    <property type="match status" value="1"/>
</dbReference>
<accession>A0A7Y9FD17</accession>
<dbReference type="PANTHER" id="PTHR46193:SF18">
    <property type="entry name" value="HEXITOL PHOSPHATASE B"/>
    <property type="match status" value="1"/>
</dbReference>
<evidence type="ECO:0000313" key="8">
    <source>
        <dbReference type="Proteomes" id="UP000577956"/>
    </source>
</evidence>
<dbReference type="InterPro" id="IPR023214">
    <property type="entry name" value="HAD_sf"/>
</dbReference>
<evidence type="ECO:0000313" key="9">
    <source>
        <dbReference type="Proteomes" id="UP000618382"/>
    </source>
</evidence>